<feature type="compositionally biased region" description="Basic and acidic residues" evidence="1">
    <location>
        <begin position="80"/>
        <end position="95"/>
    </location>
</feature>
<evidence type="ECO:0000256" key="1">
    <source>
        <dbReference type="SAM" id="MobiDB-lite"/>
    </source>
</evidence>
<dbReference type="Proteomes" id="UP000434172">
    <property type="component" value="Unassembled WGS sequence"/>
</dbReference>
<dbReference type="OrthoDB" id="4846847at2759"/>
<feature type="compositionally biased region" description="Low complexity" evidence="1">
    <location>
        <begin position="113"/>
        <end position="122"/>
    </location>
</feature>
<feature type="compositionally biased region" description="Gly residues" evidence="1">
    <location>
        <begin position="230"/>
        <end position="239"/>
    </location>
</feature>
<organism evidence="2 3">
    <name type="scientific">Colletotrichum asianum</name>
    <dbReference type="NCBI Taxonomy" id="702518"/>
    <lineage>
        <taxon>Eukaryota</taxon>
        <taxon>Fungi</taxon>
        <taxon>Dikarya</taxon>
        <taxon>Ascomycota</taxon>
        <taxon>Pezizomycotina</taxon>
        <taxon>Sordariomycetes</taxon>
        <taxon>Hypocreomycetidae</taxon>
        <taxon>Glomerellales</taxon>
        <taxon>Glomerellaceae</taxon>
        <taxon>Colletotrichum</taxon>
        <taxon>Colletotrichum gloeosporioides species complex</taxon>
    </lineage>
</organism>
<dbReference type="EMBL" id="WOWK01000033">
    <property type="protein sequence ID" value="KAF0325975.1"/>
    <property type="molecule type" value="Genomic_DNA"/>
</dbReference>
<name>A0A8H3ZVY3_9PEZI</name>
<sequence>MLEPVLENDGAGKEGSHDQHALTTTPPPLRSSSASTGQPSLSRNPHNLPRALQSPRADRLTELPSPKRLTPETMLTHLHTIQDEEQKRLSKRRESSTAVEIISTLHLPPPSPITSAPPSQSPTAGGRPPQPHGYDGDDDDGKDDEHALTTPYASCTPHQLSAATFRLHDIAQQFQDVVAGLQDAIARRQSATTTPPRPELLSLQERLARVHSVAITEHEIVVREVKARRGGAGGGGGGGRRTEEASKRSGGYY</sequence>
<accession>A0A8H3ZVY3</accession>
<dbReference type="AlphaFoldDB" id="A0A8H3ZVY3"/>
<reference evidence="2 3" key="1">
    <citation type="submission" date="2019-12" db="EMBL/GenBank/DDBJ databases">
        <title>A genome sequence resource for the geographically widespread anthracnose pathogen Colletotrichum asianum.</title>
        <authorList>
            <person name="Meng Y."/>
        </authorList>
    </citation>
    <scope>NUCLEOTIDE SEQUENCE [LARGE SCALE GENOMIC DNA]</scope>
    <source>
        <strain evidence="2 3">ICMP 18580</strain>
    </source>
</reference>
<feature type="region of interest" description="Disordered" evidence="1">
    <location>
        <begin position="1"/>
        <end position="153"/>
    </location>
</feature>
<evidence type="ECO:0000313" key="3">
    <source>
        <dbReference type="Proteomes" id="UP000434172"/>
    </source>
</evidence>
<feature type="compositionally biased region" description="Polar residues" evidence="1">
    <location>
        <begin position="30"/>
        <end position="45"/>
    </location>
</feature>
<comment type="caution">
    <text evidence="2">The sequence shown here is derived from an EMBL/GenBank/DDBJ whole genome shotgun (WGS) entry which is preliminary data.</text>
</comment>
<proteinExistence type="predicted"/>
<keyword evidence="3" id="KW-1185">Reference proteome</keyword>
<feature type="region of interest" description="Disordered" evidence="1">
    <location>
        <begin position="226"/>
        <end position="253"/>
    </location>
</feature>
<feature type="compositionally biased region" description="Basic and acidic residues" evidence="1">
    <location>
        <begin position="10"/>
        <end position="20"/>
    </location>
</feature>
<gene>
    <name evidence="2" type="ORF">GQ607_006793</name>
</gene>
<evidence type="ECO:0000313" key="2">
    <source>
        <dbReference type="EMBL" id="KAF0325975.1"/>
    </source>
</evidence>
<protein>
    <submittedName>
        <fullName evidence="2">Uncharacterized protein</fullName>
    </submittedName>
</protein>